<feature type="transmembrane region" description="Helical" evidence="8">
    <location>
        <begin position="251"/>
        <end position="276"/>
    </location>
</feature>
<accession>A0A0B8T5A5</accession>
<comment type="subcellular location">
    <subcellularLocation>
        <location evidence="1">Cell membrane</location>
        <topology evidence="1">Multi-pass membrane protein</topology>
    </subcellularLocation>
</comment>
<sequence>MKYTYCLLFLLALIPQFMTRDFTPDNELRYLSIADENLGLHRYFAFLHHGVAYADKPPLYLWLVMLAKNIVGHHNMLILGLFSALPALAIIYTLYRWTADYLSAEWRLMAPLMLFSSLFFIGGAAVIRMDMLMTMFIVLALHTFYRMYLGKVSLQGGQWIFGIFIFLAVFTKGPMGVIIPLLSPVVFLLIRGKLSTFTRYWNWRTLLAIVIPSFIWFYFVWLEGGHAYLQNLLLHQTVDRAVDAFHHKRPFYFYGISIWYVLAPWSIMIFTIYGLALKKRVRLSDLELFFAVVFGTTFLFLSFVSSKVDIYLLPCLPFLVYLAALLQNRMSESRLLRFCLAIPAVIFFLAAPSLLILPAFMSVDISLPLMLCCAILSLSGIAGFYFIIVKRTIARTVFTLGAGLLATVFIAGCFVAQYNADLGYGELAAAGKSLYESENVKPCYVSLEIKRPENMDVYLAAPVQAVSKEAVISGQFTGCILFLNRQKTAANEPLQEYLKSMLNKEVANNAAYKLVQ</sequence>
<evidence type="ECO:0000256" key="1">
    <source>
        <dbReference type="ARBA" id="ARBA00004651"/>
    </source>
</evidence>
<dbReference type="GO" id="GO:0010041">
    <property type="term" value="P:response to iron(III) ion"/>
    <property type="evidence" value="ECO:0007669"/>
    <property type="project" value="TreeGrafter"/>
</dbReference>
<comment type="caution">
    <text evidence="10">The sequence shown here is derived from an EMBL/GenBank/DDBJ whole genome shotgun (WGS) entry which is preliminary data.</text>
</comment>
<evidence type="ECO:0000256" key="3">
    <source>
        <dbReference type="ARBA" id="ARBA00022676"/>
    </source>
</evidence>
<dbReference type="GO" id="GO:0009103">
    <property type="term" value="P:lipopolysaccharide biosynthetic process"/>
    <property type="evidence" value="ECO:0007669"/>
    <property type="project" value="UniProtKB-ARBA"/>
</dbReference>
<evidence type="ECO:0000256" key="2">
    <source>
        <dbReference type="ARBA" id="ARBA00022475"/>
    </source>
</evidence>
<feature type="transmembrane region" description="Helical" evidence="8">
    <location>
        <begin position="201"/>
        <end position="221"/>
    </location>
</feature>
<dbReference type="Proteomes" id="UP000031802">
    <property type="component" value="Unassembled WGS sequence"/>
</dbReference>
<evidence type="ECO:0000313" key="11">
    <source>
        <dbReference type="Proteomes" id="UP000031802"/>
    </source>
</evidence>
<feature type="transmembrane region" description="Helical" evidence="8">
    <location>
        <begin position="367"/>
        <end position="389"/>
    </location>
</feature>
<evidence type="ECO:0000256" key="7">
    <source>
        <dbReference type="ARBA" id="ARBA00023136"/>
    </source>
</evidence>
<dbReference type="GO" id="GO:0005886">
    <property type="term" value="C:plasma membrane"/>
    <property type="evidence" value="ECO:0007669"/>
    <property type="project" value="UniProtKB-SubCell"/>
</dbReference>
<feature type="transmembrane region" description="Helical" evidence="8">
    <location>
        <begin position="160"/>
        <end position="189"/>
    </location>
</feature>
<dbReference type="eggNOG" id="COG1807">
    <property type="taxonomic scope" value="Bacteria"/>
</dbReference>
<evidence type="ECO:0000256" key="4">
    <source>
        <dbReference type="ARBA" id="ARBA00022679"/>
    </source>
</evidence>
<evidence type="ECO:0000259" key="9">
    <source>
        <dbReference type="Pfam" id="PF13231"/>
    </source>
</evidence>
<dbReference type="GO" id="GO:0016763">
    <property type="term" value="F:pentosyltransferase activity"/>
    <property type="evidence" value="ECO:0007669"/>
    <property type="project" value="TreeGrafter"/>
</dbReference>
<feature type="transmembrane region" description="Helical" evidence="8">
    <location>
        <begin position="310"/>
        <end position="326"/>
    </location>
</feature>
<feature type="transmembrane region" description="Helical" evidence="8">
    <location>
        <begin position="132"/>
        <end position="148"/>
    </location>
</feature>
<keyword evidence="7 8" id="KW-0472">Membrane</keyword>
<dbReference type="OrthoDB" id="8353433at2"/>
<proteinExistence type="predicted"/>
<protein>
    <submittedName>
        <fullName evidence="10">Dolichyl-phosphate-mannose-protein mannosyltransferase family protein</fullName>
    </submittedName>
</protein>
<reference evidence="11" key="1">
    <citation type="submission" date="2014-04" db="EMBL/GenBank/DDBJ databases">
        <title>Whole-Genome optical mapping and complete genome sequence of Sphingobacterium deserti sp. nov., a new spaces isolated from desert in the west of China.</title>
        <authorList>
            <person name="Teng C."/>
            <person name="Zhou Z."/>
            <person name="Li X."/>
            <person name="Chen M."/>
            <person name="Lin M."/>
            <person name="Wang L."/>
            <person name="Su S."/>
            <person name="Zhang C."/>
            <person name="Zhang W."/>
        </authorList>
    </citation>
    <scope>NUCLEOTIDE SEQUENCE [LARGE SCALE GENOMIC DNA]</scope>
    <source>
        <strain evidence="11">ACCC05744</strain>
    </source>
</reference>
<keyword evidence="6 8" id="KW-1133">Transmembrane helix</keyword>
<dbReference type="PANTHER" id="PTHR33908:SF3">
    <property type="entry name" value="UNDECAPRENYL PHOSPHATE-ALPHA-4-AMINO-4-DEOXY-L-ARABINOSE ARABINOSYL TRANSFERASE"/>
    <property type="match status" value="1"/>
</dbReference>
<feature type="transmembrane region" description="Helical" evidence="8">
    <location>
        <begin position="396"/>
        <end position="418"/>
    </location>
</feature>
<evidence type="ECO:0000313" key="10">
    <source>
        <dbReference type="EMBL" id="KGE12704.1"/>
    </source>
</evidence>
<evidence type="ECO:0000256" key="8">
    <source>
        <dbReference type="SAM" id="Phobius"/>
    </source>
</evidence>
<evidence type="ECO:0000256" key="6">
    <source>
        <dbReference type="ARBA" id="ARBA00022989"/>
    </source>
</evidence>
<evidence type="ECO:0000256" key="5">
    <source>
        <dbReference type="ARBA" id="ARBA00022692"/>
    </source>
</evidence>
<feature type="transmembrane region" description="Helical" evidence="8">
    <location>
        <begin position="288"/>
        <end position="304"/>
    </location>
</feature>
<dbReference type="PANTHER" id="PTHR33908">
    <property type="entry name" value="MANNOSYLTRANSFERASE YKCB-RELATED"/>
    <property type="match status" value="1"/>
</dbReference>
<dbReference type="PATRIC" id="fig|1229276.3.peg.3557"/>
<feature type="transmembrane region" description="Helical" evidence="8">
    <location>
        <begin position="76"/>
        <end position="95"/>
    </location>
</feature>
<dbReference type="InterPro" id="IPR050297">
    <property type="entry name" value="LipidA_mod_glycosyltrf_83"/>
</dbReference>
<dbReference type="EMBL" id="JJMU01000065">
    <property type="protein sequence ID" value="KGE12704.1"/>
    <property type="molecule type" value="Genomic_DNA"/>
</dbReference>
<keyword evidence="4 10" id="KW-0808">Transferase</keyword>
<name>A0A0B8T5A5_9SPHI</name>
<dbReference type="AlphaFoldDB" id="A0A0B8T5A5"/>
<keyword evidence="2" id="KW-1003">Cell membrane</keyword>
<feature type="transmembrane region" description="Helical" evidence="8">
    <location>
        <begin position="107"/>
        <end position="127"/>
    </location>
</feature>
<gene>
    <name evidence="10" type="ORF">DI53_3443</name>
</gene>
<dbReference type="STRING" id="1229276.DI53_3443"/>
<organism evidence="10 11">
    <name type="scientific">Sphingobacterium deserti</name>
    <dbReference type="NCBI Taxonomy" id="1229276"/>
    <lineage>
        <taxon>Bacteria</taxon>
        <taxon>Pseudomonadati</taxon>
        <taxon>Bacteroidota</taxon>
        <taxon>Sphingobacteriia</taxon>
        <taxon>Sphingobacteriales</taxon>
        <taxon>Sphingobacteriaceae</taxon>
        <taxon>Sphingobacterium</taxon>
    </lineage>
</organism>
<feature type="transmembrane region" description="Helical" evidence="8">
    <location>
        <begin position="338"/>
        <end position="361"/>
    </location>
</feature>
<keyword evidence="3 10" id="KW-0328">Glycosyltransferase</keyword>
<dbReference type="Pfam" id="PF13231">
    <property type="entry name" value="PMT_2"/>
    <property type="match status" value="1"/>
</dbReference>
<dbReference type="RefSeq" id="WP_052072513.1">
    <property type="nucleotide sequence ID" value="NZ_JJMU01000065.1"/>
</dbReference>
<reference evidence="10 11" key="2">
    <citation type="journal article" date="2015" name="PLoS ONE">
        <title>Whole-Genome Optical Mapping and Finished Genome Sequence of Sphingobacterium deserti sp. nov., a New Species Isolated from the Western Desert of China.</title>
        <authorList>
            <person name="Teng C."/>
            <person name="Zhou Z."/>
            <person name="Molnar I."/>
            <person name="Li X."/>
            <person name="Tang R."/>
            <person name="Chen M."/>
            <person name="Wang L."/>
            <person name="Su S."/>
            <person name="Zhang W."/>
            <person name="Lin M."/>
        </authorList>
    </citation>
    <scope>NUCLEOTIDE SEQUENCE [LARGE SCALE GENOMIC DNA]</scope>
    <source>
        <strain evidence="11">ACCC05744</strain>
    </source>
</reference>
<keyword evidence="5 8" id="KW-0812">Transmembrane</keyword>
<feature type="domain" description="Glycosyltransferase RgtA/B/C/D-like" evidence="9">
    <location>
        <begin position="55"/>
        <end position="216"/>
    </location>
</feature>
<keyword evidence="11" id="KW-1185">Reference proteome</keyword>
<dbReference type="InterPro" id="IPR038731">
    <property type="entry name" value="RgtA/B/C-like"/>
</dbReference>